<proteinExistence type="predicted"/>
<sequence>MKKCPYCAENIKLEAIKCRFCGEFFEEEQVVSIEEPKKSQAEIQLNEGETVTLEETPTEIKRKKIFTSRKLLTFDAPSFLIVSGIIGGVGYYIDTFSSEQMDWFARLLELIGVMLFLYACIAFGKKDRESILD</sequence>
<gene>
    <name evidence="2" type="ORF">METZ01_LOCUS9634</name>
</gene>
<dbReference type="EMBL" id="UINC01000522">
    <property type="protein sequence ID" value="SUZ56780.1"/>
    <property type="molecule type" value="Genomic_DNA"/>
</dbReference>
<feature type="transmembrane region" description="Helical" evidence="1">
    <location>
        <begin position="71"/>
        <end position="93"/>
    </location>
</feature>
<keyword evidence="1" id="KW-0472">Membrane</keyword>
<feature type="transmembrane region" description="Helical" evidence="1">
    <location>
        <begin position="105"/>
        <end position="124"/>
    </location>
</feature>
<evidence type="ECO:0000256" key="1">
    <source>
        <dbReference type="SAM" id="Phobius"/>
    </source>
</evidence>
<reference evidence="2" key="1">
    <citation type="submission" date="2018-05" db="EMBL/GenBank/DDBJ databases">
        <authorList>
            <person name="Lanie J.A."/>
            <person name="Ng W.-L."/>
            <person name="Kazmierczak K.M."/>
            <person name="Andrzejewski T.M."/>
            <person name="Davidsen T.M."/>
            <person name="Wayne K.J."/>
            <person name="Tettelin H."/>
            <person name="Glass J.I."/>
            <person name="Rusch D."/>
            <person name="Podicherti R."/>
            <person name="Tsui H.-C.T."/>
            <person name="Winkler M.E."/>
        </authorList>
    </citation>
    <scope>NUCLEOTIDE SEQUENCE</scope>
</reference>
<keyword evidence="1" id="KW-0812">Transmembrane</keyword>
<accession>A0A381NQE1</accession>
<protein>
    <recommendedName>
        <fullName evidence="3">Zinc ribbon domain-containing protein</fullName>
    </recommendedName>
</protein>
<name>A0A381NQE1_9ZZZZ</name>
<evidence type="ECO:0008006" key="3">
    <source>
        <dbReference type="Google" id="ProtNLM"/>
    </source>
</evidence>
<keyword evidence="1" id="KW-1133">Transmembrane helix</keyword>
<organism evidence="2">
    <name type="scientific">marine metagenome</name>
    <dbReference type="NCBI Taxonomy" id="408172"/>
    <lineage>
        <taxon>unclassified sequences</taxon>
        <taxon>metagenomes</taxon>
        <taxon>ecological metagenomes</taxon>
    </lineage>
</organism>
<dbReference type="AlphaFoldDB" id="A0A381NQE1"/>
<evidence type="ECO:0000313" key="2">
    <source>
        <dbReference type="EMBL" id="SUZ56780.1"/>
    </source>
</evidence>